<dbReference type="PANTHER" id="PTHR30474:SF1">
    <property type="entry name" value="PEPTIDOGLYCAN GLYCOSYLTRANSFERASE MRDB"/>
    <property type="match status" value="1"/>
</dbReference>
<feature type="transmembrane region" description="Helical" evidence="6">
    <location>
        <begin position="72"/>
        <end position="94"/>
    </location>
</feature>
<keyword evidence="4 6" id="KW-1133">Transmembrane helix</keyword>
<organism evidence="7 8">
    <name type="scientific">Halobacillus seohaensis</name>
    <dbReference type="NCBI Taxonomy" id="447421"/>
    <lineage>
        <taxon>Bacteria</taxon>
        <taxon>Bacillati</taxon>
        <taxon>Bacillota</taxon>
        <taxon>Bacilli</taxon>
        <taxon>Bacillales</taxon>
        <taxon>Bacillaceae</taxon>
        <taxon>Halobacillus</taxon>
    </lineage>
</organism>
<comment type="subcellular location">
    <subcellularLocation>
        <location evidence="1">Membrane</location>
        <topology evidence="1">Multi-pass membrane protein</topology>
    </subcellularLocation>
</comment>
<dbReference type="PROSITE" id="PS51257">
    <property type="entry name" value="PROKAR_LIPOPROTEIN"/>
    <property type="match status" value="1"/>
</dbReference>
<accession>A0ABW2EHQ1</accession>
<dbReference type="PANTHER" id="PTHR30474">
    <property type="entry name" value="CELL CYCLE PROTEIN"/>
    <property type="match status" value="1"/>
</dbReference>
<keyword evidence="2 6" id="KW-0812">Transmembrane</keyword>
<evidence type="ECO:0000256" key="3">
    <source>
        <dbReference type="ARBA" id="ARBA00022960"/>
    </source>
</evidence>
<comment type="caution">
    <text evidence="7">The sequence shown here is derived from an EMBL/GenBank/DDBJ whole genome shotgun (WGS) entry which is preliminary data.</text>
</comment>
<feature type="transmembrane region" description="Helical" evidence="6">
    <location>
        <begin position="286"/>
        <end position="306"/>
    </location>
</feature>
<dbReference type="InterPro" id="IPR001182">
    <property type="entry name" value="FtsW/RodA"/>
</dbReference>
<feature type="transmembrane region" description="Helical" evidence="6">
    <location>
        <begin position="189"/>
        <end position="209"/>
    </location>
</feature>
<evidence type="ECO:0000256" key="1">
    <source>
        <dbReference type="ARBA" id="ARBA00004141"/>
    </source>
</evidence>
<feature type="transmembrane region" description="Helical" evidence="6">
    <location>
        <begin position="166"/>
        <end position="182"/>
    </location>
</feature>
<feature type="transmembrane region" description="Helical" evidence="6">
    <location>
        <begin position="143"/>
        <end position="160"/>
    </location>
</feature>
<protein>
    <submittedName>
        <fullName evidence="7">FtsW/RodA/SpoVE family cell cycle protein</fullName>
    </submittedName>
</protein>
<dbReference type="Pfam" id="PF01098">
    <property type="entry name" value="FTSW_RODA_SPOVE"/>
    <property type="match status" value="1"/>
</dbReference>
<evidence type="ECO:0000256" key="5">
    <source>
        <dbReference type="ARBA" id="ARBA00023136"/>
    </source>
</evidence>
<evidence type="ECO:0000256" key="6">
    <source>
        <dbReference type="SAM" id="Phobius"/>
    </source>
</evidence>
<reference evidence="8" key="1">
    <citation type="journal article" date="2019" name="Int. J. Syst. Evol. Microbiol.">
        <title>The Global Catalogue of Microorganisms (GCM) 10K type strain sequencing project: providing services to taxonomists for standard genome sequencing and annotation.</title>
        <authorList>
            <consortium name="The Broad Institute Genomics Platform"/>
            <consortium name="The Broad Institute Genome Sequencing Center for Infectious Disease"/>
            <person name="Wu L."/>
            <person name="Ma J."/>
        </authorList>
    </citation>
    <scope>NUCLEOTIDE SEQUENCE [LARGE SCALE GENOMIC DNA]</scope>
    <source>
        <strain evidence="8">CGMCC 4.1621</strain>
    </source>
</reference>
<dbReference type="EMBL" id="JBHSZV010000010">
    <property type="protein sequence ID" value="MFC7060923.1"/>
    <property type="molecule type" value="Genomic_DNA"/>
</dbReference>
<sequence>MNFEERFDWKLFFTLCLFLTISCVALYSAQQSAQYNENFMFKQLIWYGVGGVVIAIMLYFEPDFYKKISWPLYIAGLIVLLALILAPATVAPVIKGQKSWFILPGFGSIQPSEFMKVFTILILSNVITNHHEKNKLIHIRNDLVLLGKIVGLTLLPLVLIMQQPDLGTALVFLAIMAGMIVISGIRWRVILPIFGTVILTGSVLIWTALNFPQLLDQYLGVKQYQLGRIYAWLSPQQYSSSEGFQLIRAMRAIGSGQMYGKGMGERELYLPESHTDFIFSIVGEEYGFLGSCVVLLAFFLFIYRLTTIASRANHKFSTYLMVGLICMITFHVFQNIGMSIQLLPITGIPLPYISYGGSSLLAFLIAVGLAFSVSYHHRTFMFGEE</sequence>
<proteinExistence type="predicted"/>
<feature type="transmembrane region" description="Helical" evidence="6">
    <location>
        <begin position="44"/>
        <end position="60"/>
    </location>
</feature>
<feature type="transmembrane region" description="Helical" evidence="6">
    <location>
        <begin position="318"/>
        <end position="340"/>
    </location>
</feature>
<keyword evidence="3" id="KW-0133">Cell shape</keyword>
<evidence type="ECO:0000256" key="4">
    <source>
        <dbReference type="ARBA" id="ARBA00022989"/>
    </source>
</evidence>
<evidence type="ECO:0000313" key="8">
    <source>
        <dbReference type="Proteomes" id="UP001596410"/>
    </source>
</evidence>
<keyword evidence="5 6" id="KW-0472">Membrane</keyword>
<dbReference type="Proteomes" id="UP001596410">
    <property type="component" value="Unassembled WGS sequence"/>
</dbReference>
<evidence type="ECO:0000256" key="2">
    <source>
        <dbReference type="ARBA" id="ARBA00022692"/>
    </source>
</evidence>
<keyword evidence="8" id="KW-1185">Reference proteome</keyword>
<gene>
    <name evidence="7" type="ORF">ACFQIC_03445</name>
</gene>
<evidence type="ECO:0000313" key="7">
    <source>
        <dbReference type="EMBL" id="MFC7060923.1"/>
    </source>
</evidence>
<name>A0ABW2EHQ1_9BACI</name>
<feature type="transmembrane region" description="Helical" evidence="6">
    <location>
        <begin position="352"/>
        <end position="373"/>
    </location>
</feature>
<dbReference type="RefSeq" id="WP_204708727.1">
    <property type="nucleotide sequence ID" value="NZ_JBHSZV010000010.1"/>
</dbReference>